<dbReference type="Pfam" id="PF10323">
    <property type="entry name" value="7TM_GPCR_Srv"/>
    <property type="match status" value="1"/>
</dbReference>
<feature type="transmembrane region" description="Helical" evidence="1">
    <location>
        <begin position="182"/>
        <end position="202"/>
    </location>
</feature>
<feature type="transmembrane region" description="Helical" evidence="1">
    <location>
        <begin position="91"/>
        <end position="115"/>
    </location>
</feature>
<keyword evidence="1" id="KW-0812">Transmembrane</keyword>
<reference evidence="3" key="1">
    <citation type="submission" date="2020-12" db="UniProtKB">
        <authorList>
            <consortium name="WormBaseParasite"/>
        </authorList>
    </citation>
    <scope>IDENTIFICATION</scope>
    <source>
        <strain evidence="3">MHco3</strain>
    </source>
</reference>
<feature type="transmembrane region" description="Helical" evidence="1">
    <location>
        <begin position="222"/>
        <end position="244"/>
    </location>
</feature>
<sequence length="290" mass="33351">MKGCPSRLWSYNRIQSFGIADVTSLLANVLLRMNRELRLGEEFQYVVLYLALASGISFVVHMLGNIFIAVNRYTSIRHSVIYEEIWTRKNLCTVIAVQYIVSIACSIYTVTSKLVYIHKEDGTTILKGFEAHVDVFIRCTYFGVCTIYAIVSVILNARTLTEWHRISKMTDISRNQKHEKRLLLYTLVVFIFTMLMCSQQFTRAISLITGNDQMYLWASGQFFWINDIMVSIPPISLIVLSSDLRRHIVDFFRKRRSVGRNVVVEAVFFTRTCNTTTNPINAGSRKPVSN</sequence>
<dbReference type="InterPro" id="IPR019426">
    <property type="entry name" value="7TM_GPCR_serpentine_rcpt_Srv"/>
</dbReference>
<dbReference type="Gene3D" id="1.20.1070.10">
    <property type="entry name" value="Rhodopsin 7-helix transmembrane proteins"/>
    <property type="match status" value="1"/>
</dbReference>
<dbReference type="WBParaSite" id="HCON_00128470-00001">
    <property type="protein sequence ID" value="HCON_00128470-00001"/>
    <property type="gene ID" value="HCON_00128470"/>
</dbReference>
<evidence type="ECO:0000256" key="1">
    <source>
        <dbReference type="SAM" id="Phobius"/>
    </source>
</evidence>
<evidence type="ECO:0000313" key="3">
    <source>
        <dbReference type="WBParaSite" id="HCON_00128470-00001"/>
    </source>
</evidence>
<dbReference type="PANTHER" id="PTHR31552">
    <property type="entry name" value="SERPENTINE RECEPTOR CLASS GAMMA"/>
    <property type="match status" value="1"/>
</dbReference>
<accession>A0A7I4YRH0</accession>
<dbReference type="AlphaFoldDB" id="A0A7I4YRH0"/>
<dbReference type="Proteomes" id="UP000025227">
    <property type="component" value="Unplaced"/>
</dbReference>
<feature type="transmembrane region" description="Helical" evidence="1">
    <location>
        <begin position="135"/>
        <end position="161"/>
    </location>
</feature>
<keyword evidence="1" id="KW-1133">Transmembrane helix</keyword>
<keyword evidence="2" id="KW-1185">Reference proteome</keyword>
<proteinExistence type="predicted"/>
<feature type="transmembrane region" description="Helical" evidence="1">
    <location>
        <begin position="43"/>
        <end position="70"/>
    </location>
</feature>
<dbReference type="PANTHER" id="PTHR31552:SF8">
    <property type="entry name" value="SERPENTINE RECEPTOR CLASS GAMMA"/>
    <property type="match status" value="1"/>
</dbReference>
<dbReference type="OMA" id="FWINDIM"/>
<evidence type="ECO:0000313" key="2">
    <source>
        <dbReference type="Proteomes" id="UP000025227"/>
    </source>
</evidence>
<dbReference type="SUPFAM" id="SSF81321">
    <property type="entry name" value="Family A G protein-coupled receptor-like"/>
    <property type="match status" value="1"/>
</dbReference>
<keyword evidence="1" id="KW-0472">Membrane</keyword>
<name>A0A7I4YRH0_HAECO</name>
<protein>
    <submittedName>
        <fullName evidence="3">G protein-coupled receptor</fullName>
    </submittedName>
</protein>
<organism evidence="2 3">
    <name type="scientific">Haemonchus contortus</name>
    <name type="common">Barber pole worm</name>
    <dbReference type="NCBI Taxonomy" id="6289"/>
    <lineage>
        <taxon>Eukaryota</taxon>
        <taxon>Metazoa</taxon>
        <taxon>Ecdysozoa</taxon>
        <taxon>Nematoda</taxon>
        <taxon>Chromadorea</taxon>
        <taxon>Rhabditida</taxon>
        <taxon>Rhabditina</taxon>
        <taxon>Rhabditomorpha</taxon>
        <taxon>Strongyloidea</taxon>
        <taxon>Trichostrongylidae</taxon>
        <taxon>Haemonchus</taxon>
    </lineage>
</organism>